<dbReference type="AlphaFoldDB" id="A0A4Y2HN88"/>
<protein>
    <submittedName>
        <fullName evidence="1">Uncharacterized protein</fullName>
    </submittedName>
</protein>
<dbReference type="Proteomes" id="UP000499080">
    <property type="component" value="Unassembled WGS sequence"/>
</dbReference>
<evidence type="ECO:0000313" key="2">
    <source>
        <dbReference type="Proteomes" id="UP000499080"/>
    </source>
</evidence>
<gene>
    <name evidence="1" type="ORF">AVEN_275745_1</name>
</gene>
<sequence>MTVSLKSIHYQSLRSPTAPIPSLAFKERIPAWSDFLKRDIHLKSKMEILEHGKENNNRQGRKLMKIRIAASRSRICKQTKIQQFVSQFFERPFARVVGTSKA</sequence>
<comment type="caution">
    <text evidence="1">The sequence shown here is derived from an EMBL/GenBank/DDBJ whole genome shotgun (WGS) entry which is preliminary data.</text>
</comment>
<dbReference type="EMBL" id="BGPR01002040">
    <property type="protein sequence ID" value="GBM66700.1"/>
    <property type="molecule type" value="Genomic_DNA"/>
</dbReference>
<evidence type="ECO:0000313" key="1">
    <source>
        <dbReference type="EMBL" id="GBM66700.1"/>
    </source>
</evidence>
<accession>A0A4Y2HN88</accession>
<proteinExistence type="predicted"/>
<organism evidence="1 2">
    <name type="scientific">Araneus ventricosus</name>
    <name type="common">Orbweaver spider</name>
    <name type="synonym">Epeira ventricosa</name>
    <dbReference type="NCBI Taxonomy" id="182803"/>
    <lineage>
        <taxon>Eukaryota</taxon>
        <taxon>Metazoa</taxon>
        <taxon>Ecdysozoa</taxon>
        <taxon>Arthropoda</taxon>
        <taxon>Chelicerata</taxon>
        <taxon>Arachnida</taxon>
        <taxon>Araneae</taxon>
        <taxon>Araneomorphae</taxon>
        <taxon>Entelegynae</taxon>
        <taxon>Araneoidea</taxon>
        <taxon>Araneidae</taxon>
        <taxon>Araneus</taxon>
    </lineage>
</organism>
<reference evidence="1 2" key="1">
    <citation type="journal article" date="2019" name="Sci. Rep.">
        <title>Orb-weaving spider Araneus ventricosus genome elucidates the spidroin gene catalogue.</title>
        <authorList>
            <person name="Kono N."/>
            <person name="Nakamura H."/>
            <person name="Ohtoshi R."/>
            <person name="Moran D.A.P."/>
            <person name="Shinohara A."/>
            <person name="Yoshida Y."/>
            <person name="Fujiwara M."/>
            <person name="Mori M."/>
            <person name="Tomita M."/>
            <person name="Arakawa K."/>
        </authorList>
    </citation>
    <scope>NUCLEOTIDE SEQUENCE [LARGE SCALE GENOMIC DNA]</scope>
</reference>
<keyword evidence="2" id="KW-1185">Reference proteome</keyword>
<name>A0A4Y2HN88_ARAVE</name>